<dbReference type="Proteomes" id="UP001288620">
    <property type="component" value="Unassembled WGS sequence"/>
</dbReference>
<evidence type="ECO:0000256" key="10">
    <source>
        <dbReference type="ARBA" id="ARBA00029447"/>
    </source>
</evidence>
<dbReference type="PROSITE" id="PS50885">
    <property type="entry name" value="HAMP"/>
    <property type="match status" value="1"/>
</dbReference>
<dbReference type="CDD" id="cd11386">
    <property type="entry name" value="MCP_signal"/>
    <property type="match status" value="1"/>
</dbReference>
<dbReference type="InterPro" id="IPR003660">
    <property type="entry name" value="HAMP_dom"/>
</dbReference>
<dbReference type="SUPFAM" id="SSF47170">
    <property type="entry name" value="Aspartate receptor, ligand-binding domain"/>
    <property type="match status" value="1"/>
</dbReference>
<comment type="caution">
    <text evidence="15">The sequence shown here is derived from an EMBL/GenBank/DDBJ whole genome shotgun (WGS) entry which is preliminary data.</text>
</comment>
<reference evidence="16" key="1">
    <citation type="submission" date="2023-07" db="EMBL/GenBank/DDBJ databases">
        <title>Structural and functional analysis of rice phyllospheric bacteria for their antimicrobial properties and defense elicitation against blast disease.</title>
        <authorList>
            <person name="Sahu K.P."/>
            <person name="Asharani P."/>
            <person name="Kumar M."/>
            <person name="Reddy B."/>
            <person name="Kumar A."/>
        </authorList>
    </citation>
    <scope>NUCLEOTIDE SEQUENCE [LARGE SCALE GENOMIC DNA]</scope>
    <source>
        <strain evidence="16">OsEp_Plm_30P10</strain>
    </source>
</reference>
<dbReference type="InterPro" id="IPR051310">
    <property type="entry name" value="MCP_chemotaxis"/>
</dbReference>
<feature type="domain" description="Methyl-accepting transducer" evidence="13">
    <location>
        <begin position="273"/>
        <end position="502"/>
    </location>
</feature>
<feature type="domain" description="HAMP" evidence="14">
    <location>
        <begin position="216"/>
        <end position="268"/>
    </location>
</feature>
<evidence type="ECO:0000256" key="12">
    <source>
        <dbReference type="SAM" id="Phobius"/>
    </source>
</evidence>
<dbReference type="PROSITE" id="PS50111">
    <property type="entry name" value="CHEMOTAXIS_TRANSDUC_2"/>
    <property type="match status" value="1"/>
</dbReference>
<dbReference type="SUPFAM" id="SSF58104">
    <property type="entry name" value="Methyl-accepting chemotaxis protein (MCP) signaling domain"/>
    <property type="match status" value="1"/>
</dbReference>
<proteinExistence type="inferred from homology"/>
<dbReference type="PANTHER" id="PTHR43531:SF14">
    <property type="entry name" value="METHYL-ACCEPTING CHEMOTAXIS PROTEIN I-RELATED"/>
    <property type="match status" value="1"/>
</dbReference>
<organism evidence="15 16">
    <name type="scientific">Pantoea eucrina</name>
    <dbReference type="NCBI Taxonomy" id="472693"/>
    <lineage>
        <taxon>Bacteria</taxon>
        <taxon>Pseudomonadati</taxon>
        <taxon>Pseudomonadota</taxon>
        <taxon>Gammaproteobacteria</taxon>
        <taxon>Enterobacterales</taxon>
        <taxon>Erwiniaceae</taxon>
        <taxon>Pantoea</taxon>
    </lineage>
</organism>
<evidence type="ECO:0000256" key="11">
    <source>
        <dbReference type="PROSITE-ProRule" id="PRU00284"/>
    </source>
</evidence>
<dbReference type="Pfam" id="PF02203">
    <property type="entry name" value="TarH"/>
    <property type="match status" value="1"/>
</dbReference>
<evidence type="ECO:0000259" key="14">
    <source>
        <dbReference type="PROSITE" id="PS50885"/>
    </source>
</evidence>
<evidence type="ECO:0000256" key="2">
    <source>
        <dbReference type="ARBA" id="ARBA00022475"/>
    </source>
</evidence>
<evidence type="ECO:0000256" key="8">
    <source>
        <dbReference type="ARBA" id="ARBA00023136"/>
    </source>
</evidence>
<dbReference type="Pfam" id="PF00672">
    <property type="entry name" value="HAMP"/>
    <property type="match status" value="1"/>
</dbReference>
<evidence type="ECO:0000256" key="6">
    <source>
        <dbReference type="ARBA" id="ARBA00022692"/>
    </source>
</evidence>
<name>A0ABU5LFC5_9GAMM</name>
<evidence type="ECO:0000256" key="3">
    <source>
        <dbReference type="ARBA" id="ARBA00022481"/>
    </source>
</evidence>
<evidence type="ECO:0000259" key="13">
    <source>
        <dbReference type="PROSITE" id="PS50111"/>
    </source>
</evidence>
<dbReference type="InterPro" id="IPR004090">
    <property type="entry name" value="Chemotax_Me-accpt_rcpt"/>
</dbReference>
<keyword evidence="2" id="KW-1003">Cell membrane</keyword>
<dbReference type="Pfam" id="PF00015">
    <property type="entry name" value="MCPsignal"/>
    <property type="match status" value="1"/>
</dbReference>
<comment type="similarity">
    <text evidence="10">Belongs to the methyl-accepting chemotaxis (MCP) protein family.</text>
</comment>
<dbReference type="Gene3D" id="1.20.120.30">
    <property type="entry name" value="Aspartate receptor, ligand-binding domain"/>
    <property type="match status" value="1"/>
</dbReference>
<dbReference type="EMBL" id="JAOBTT010000001">
    <property type="protein sequence ID" value="MDZ7278655.1"/>
    <property type="molecule type" value="Genomic_DNA"/>
</dbReference>
<dbReference type="PANTHER" id="PTHR43531">
    <property type="entry name" value="PROTEIN ICFG"/>
    <property type="match status" value="1"/>
</dbReference>
<evidence type="ECO:0000256" key="5">
    <source>
        <dbReference type="ARBA" id="ARBA00022519"/>
    </source>
</evidence>
<evidence type="ECO:0000256" key="4">
    <source>
        <dbReference type="ARBA" id="ARBA00022500"/>
    </source>
</evidence>
<keyword evidence="7 12" id="KW-1133">Transmembrane helix</keyword>
<keyword evidence="9 11" id="KW-0807">Transducer</keyword>
<gene>
    <name evidence="15" type="ORF">N4G40_10275</name>
</gene>
<keyword evidence="8 12" id="KW-0472">Membrane</keyword>
<evidence type="ECO:0000256" key="1">
    <source>
        <dbReference type="ARBA" id="ARBA00004429"/>
    </source>
</evidence>
<dbReference type="InterPro" id="IPR004089">
    <property type="entry name" value="MCPsignal_dom"/>
</dbReference>
<evidence type="ECO:0000256" key="9">
    <source>
        <dbReference type="ARBA" id="ARBA00023224"/>
    </source>
</evidence>
<feature type="transmembrane region" description="Helical" evidence="12">
    <location>
        <begin position="193"/>
        <end position="214"/>
    </location>
</feature>
<dbReference type="SMART" id="SM00319">
    <property type="entry name" value="TarH"/>
    <property type="match status" value="1"/>
</dbReference>
<dbReference type="PRINTS" id="PR00260">
    <property type="entry name" value="CHEMTRNSDUCR"/>
</dbReference>
<sequence>MFSRIRVVSGLLCVLALFALLQLFSGGVFFTTVKADKDNFAYNQRLSTLQRAMGTSWVSLVQARNTLNRAGIRYLLDSQQAGSGASLTDLVELANKELKVADQGFAEFNANLSEKGKSADNVKTLQANYNAYRGALGELIGFLSSGNFKGFVDQPTQSFQDKFETDYNAWLSYNLVLAQQGVDANESAYQRSIWLVVGTLLTTLLVIALVWTGMRTALIRPLRQSIDHIRHIARGDLTQPVNVNVRNEMGELLSSLDEMQQSLTQTVRIVRDGSDAIYTGASEIAQGNNDLSSRTEQQAASLEQTAASMEELTATVKLNAENARQASKLALTASETAQHGGKVVDGVVSTMKEISGSSKKIADIISVIDGIAFQTNILALNAAVEAARAGEQGRGFAVVAGEVRSLAQRSAQAAKEIKGLIEDSVSRVNTGSVLVESAGETMTNIVNAVTRVTDIMGEIASASDEQSRGIDQVGIAVNEMDRVTQQNAALVEESATAASSLEDQASRLKQSVAVFNIGKEFSGQAVNVTTAPKMLRNPVSTAAQPAALRNADNNWETF</sequence>
<keyword evidence="16" id="KW-1185">Reference proteome</keyword>
<keyword evidence="4" id="KW-0145">Chemotaxis</keyword>
<dbReference type="InterPro" id="IPR035440">
    <property type="entry name" value="4HB_MCP_dom_sf"/>
</dbReference>
<keyword evidence="3" id="KW-0488">Methylation</keyword>
<dbReference type="RefSeq" id="WP_322542607.1">
    <property type="nucleotide sequence ID" value="NZ_JAOBTT010000001.1"/>
</dbReference>
<protein>
    <submittedName>
        <fullName evidence="15">Methyl-accepting chemotaxis protein</fullName>
    </submittedName>
</protein>
<keyword evidence="6 12" id="KW-0812">Transmembrane</keyword>
<evidence type="ECO:0000313" key="16">
    <source>
        <dbReference type="Proteomes" id="UP001288620"/>
    </source>
</evidence>
<dbReference type="Gene3D" id="1.10.287.950">
    <property type="entry name" value="Methyl-accepting chemotaxis protein"/>
    <property type="match status" value="1"/>
</dbReference>
<dbReference type="SMART" id="SM00304">
    <property type="entry name" value="HAMP"/>
    <property type="match status" value="1"/>
</dbReference>
<dbReference type="InterPro" id="IPR003122">
    <property type="entry name" value="Tar_rcpt_lig-bd"/>
</dbReference>
<dbReference type="SMART" id="SM00283">
    <property type="entry name" value="MA"/>
    <property type="match status" value="1"/>
</dbReference>
<comment type="subcellular location">
    <subcellularLocation>
        <location evidence="1">Cell inner membrane</location>
        <topology evidence="1">Multi-pass membrane protein</topology>
    </subcellularLocation>
</comment>
<keyword evidence="5" id="KW-0997">Cell inner membrane</keyword>
<accession>A0ABU5LFC5</accession>
<evidence type="ECO:0000256" key="7">
    <source>
        <dbReference type="ARBA" id="ARBA00022989"/>
    </source>
</evidence>
<dbReference type="CDD" id="cd06225">
    <property type="entry name" value="HAMP"/>
    <property type="match status" value="1"/>
</dbReference>
<dbReference type="CDD" id="cd19407">
    <property type="entry name" value="Tar_Tsr_sensor"/>
    <property type="match status" value="1"/>
</dbReference>
<evidence type="ECO:0000313" key="15">
    <source>
        <dbReference type="EMBL" id="MDZ7278655.1"/>
    </source>
</evidence>